<evidence type="ECO:0000313" key="1">
    <source>
        <dbReference type="EMBL" id="PRY37047.1"/>
    </source>
</evidence>
<dbReference type="Proteomes" id="UP000238375">
    <property type="component" value="Unassembled WGS sequence"/>
</dbReference>
<gene>
    <name evidence="1" type="ORF">CLV58_11185</name>
</gene>
<accession>A0A2T0SUF0</accession>
<name>A0A2T0SUF0_9BACT</name>
<dbReference type="RefSeq" id="WP_106138527.1">
    <property type="nucleotide sequence ID" value="NZ_PVTE01000011.1"/>
</dbReference>
<comment type="caution">
    <text evidence="1">The sequence shown here is derived from an EMBL/GenBank/DDBJ whole genome shotgun (WGS) entry which is preliminary data.</text>
</comment>
<evidence type="ECO:0000313" key="2">
    <source>
        <dbReference type="Proteomes" id="UP000238375"/>
    </source>
</evidence>
<proteinExistence type="predicted"/>
<dbReference type="AlphaFoldDB" id="A0A2T0SUF0"/>
<sequence>MNRIPIPIRCIQAAFERLPQQPASTLVYVDLDQLFAPVAVKAQWKRDGFCPKLTFCWHDETRQWVLDTNGLAIVADGQ</sequence>
<protein>
    <submittedName>
        <fullName evidence="1">Uncharacterized protein</fullName>
    </submittedName>
</protein>
<reference evidence="1 2" key="1">
    <citation type="submission" date="2018-03" db="EMBL/GenBank/DDBJ databases">
        <title>Genomic Encyclopedia of Archaeal and Bacterial Type Strains, Phase II (KMG-II): from individual species to whole genera.</title>
        <authorList>
            <person name="Goeker M."/>
        </authorList>
    </citation>
    <scope>NUCLEOTIDE SEQUENCE [LARGE SCALE GENOMIC DNA]</scope>
    <source>
        <strain evidence="1 2">DSM 28354</strain>
    </source>
</reference>
<keyword evidence="2" id="KW-1185">Reference proteome</keyword>
<organism evidence="1 2">
    <name type="scientific">Spirosoma oryzae</name>
    <dbReference type="NCBI Taxonomy" id="1469603"/>
    <lineage>
        <taxon>Bacteria</taxon>
        <taxon>Pseudomonadati</taxon>
        <taxon>Bacteroidota</taxon>
        <taxon>Cytophagia</taxon>
        <taxon>Cytophagales</taxon>
        <taxon>Cytophagaceae</taxon>
        <taxon>Spirosoma</taxon>
    </lineage>
</organism>
<dbReference type="EMBL" id="PVTE01000011">
    <property type="protein sequence ID" value="PRY37047.1"/>
    <property type="molecule type" value="Genomic_DNA"/>
</dbReference>